<dbReference type="GO" id="GO:0005549">
    <property type="term" value="F:odorant binding"/>
    <property type="evidence" value="ECO:0007669"/>
    <property type="project" value="InterPro"/>
</dbReference>
<evidence type="ECO:0000256" key="5">
    <source>
        <dbReference type="ARBA" id="ARBA00022725"/>
    </source>
</evidence>
<comment type="caution">
    <text evidence="10">Lacks conserved residue(s) required for the propagation of feature annotation.</text>
</comment>
<keyword evidence="9 10" id="KW-0807">Transducer</keyword>
<accession>A0A1X9PBW3</accession>
<dbReference type="SMR" id="A0A1X9PBW3"/>
<comment type="subcellular location">
    <subcellularLocation>
        <location evidence="1 10">Cell membrane</location>
        <topology evidence="1 10">Multi-pass membrane protein</topology>
    </subcellularLocation>
</comment>
<dbReference type="Pfam" id="PF02949">
    <property type="entry name" value="7tm_6"/>
    <property type="match status" value="1"/>
</dbReference>
<dbReference type="GO" id="GO:0005886">
    <property type="term" value="C:plasma membrane"/>
    <property type="evidence" value="ECO:0007669"/>
    <property type="project" value="UniProtKB-SubCell"/>
</dbReference>
<keyword evidence="5 10" id="KW-0552">Olfaction</keyword>
<feature type="transmembrane region" description="Helical" evidence="10">
    <location>
        <begin position="300"/>
        <end position="322"/>
    </location>
</feature>
<evidence type="ECO:0000313" key="11">
    <source>
        <dbReference type="EMBL" id="ARO76443.1"/>
    </source>
</evidence>
<dbReference type="EMBL" id="KX084488">
    <property type="protein sequence ID" value="ARO76443.1"/>
    <property type="molecule type" value="mRNA"/>
</dbReference>
<keyword evidence="8 10" id="KW-0675">Receptor</keyword>
<evidence type="ECO:0000256" key="7">
    <source>
        <dbReference type="ARBA" id="ARBA00023136"/>
    </source>
</evidence>
<dbReference type="GO" id="GO:0007165">
    <property type="term" value="P:signal transduction"/>
    <property type="evidence" value="ECO:0007669"/>
    <property type="project" value="UniProtKB-KW"/>
</dbReference>
<evidence type="ECO:0000256" key="6">
    <source>
        <dbReference type="ARBA" id="ARBA00022989"/>
    </source>
</evidence>
<evidence type="ECO:0000256" key="8">
    <source>
        <dbReference type="ARBA" id="ARBA00023170"/>
    </source>
</evidence>
<gene>
    <name evidence="11" type="primary">OR38</name>
</gene>
<keyword evidence="6 10" id="KW-1133">Transmembrane helix</keyword>
<keyword evidence="7 10" id="KW-0472">Membrane</keyword>
<feature type="transmembrane region" description="Helical" evidence="10">
    <location>
        <begin position="136"/>
        <end position="153"/>
    </location>
</feature>
<dbReference type="InterPro" id="IPR004117">
    <property type="entry name" value="7tm6_olfct_rcpt"/>
</dbReference>
<dbReference type="AlphaFoldDB" id="A0A1X9PBW3"/>
<evidence type="ECO:0000256" key="2">
    <source>
        <dbReference type="ARBA" id="ARBA00022475"/>
    </source>
</evidence>
<organism evidence="11">
    <name type="scientific">Conogethes punctiferalis</name>
    <name type="common">Durian fruit borer</name>
    <name type="synonym">Astura punctiferalis</name>
    <dbReference type="NCBI Taxonomy" id="1133088"/>
    <lineage>
        <taxon>Eukaryota</taxon>
        <taxon>Metazoa</taxon>
        <taxon>Ecdysozoa</taxon>
        <taxon>Arthropoda</taxon>
        <taxon>Hexapoda</taxon>
        <taxon>Insecta</taxon>
        <taxon>Pterygota</taxon>
        <taxon>Neoptera</taxon>
        <taxon>Endopterygota</taxon>
        <taxon>Lepidoptera</taxon>
        <taxon>Glossata</taxon>
        <taxon>Ditrysia</taxon>
        <taxon>Pyraloidea</taxon>
        <taxon>Crambidae</taxon>
        <taxon>Spilomelinae</taxon>
        <taxon>Conogethes</taxon>
    </lineage>
</organism>
<evidence type="ECO:0000256" key="9">
    <source>
        <dbReference type="ARBA" id="ARBA00023224"/>
    </source>
</evidence>
<comment type="similarity">
    <text evidence="10">Belongs to the insect chemoreceptor superfamily. Heteromeric odorant receptor channel (TC 1.A.69) family.</text>
</comment>
<protein>
    <recommendedName>
        <fullName evidence="10">Odorant receptor</fullName>
    </recommendedName>
</protein>
<dbReference type="PANTHER" id="PTHR21137:SF35">
    <property type="entry name" value="ODORANT RECEPTOR 19A-RELATED"/>
    <property type="match status" value="1"/>
</dbReference>
<reference evidence="11" key="1">
    <citation type="submission" date="2016-04" db="EMBL/GenBank/DDBJ databases">
        <title>Deep sequencing-based transcriptome analysis of the yellow peach moth Conogethes punctiferalis (Guenee) antennae.</title>
        <authorList>
            <person name="Ge X."/>
            <person name="Zhang T."/>
            <person name="Wang Z."/>
            <person name="He K."/>
            <person name="Bai S."/>
        </authorList>
    </citation>
    <scope>NUCLEOTIDE SEQUENCE</scope>
</reference>
<name>A0A1X9PBW3_CONPF</name>
<evidence type="ECO:0000256" key="10">
    <source>
        <dbReference type="RuleBase" id="RU351113"/>
    </source>
</evidence>
<keyword evidence="4 10" id="KW-0812">Transmembrane</keyword>
<feature type="transmembrane region" description="Helical" evidence="10">
    <location>
        <begin position="192"/>
        <end position="215"/>
    </location>
</feature>
<keyword evidence="3 10" id="KW-0716">Sensory transduction</keyword>
<evidence type="ECO:0000256" key="3">
    <source>
        <dbReference type="ARBA" id="ARBA00022606"/>
    </source>
</evidence>
<evidence type="ECO:0000256" key="4">
    <source>
        <dbReference type="ARBA" id="ARBA00022692"/>
    </source>
</evidence>
<sequence>MLRTYSSVNNGTRYYHKLCNIVYLAGLPNFWMEDLGYSETFVKYFDYFTKLVTGILYMFMVSEWAATFTQHNLTPKQSSDSLLFNYAHPLLSSYRLIMIYHQDQFRELIFNLFVKLKEVFNEKNVEQEMIRKSKTFVVSFTIICSMTLVFYGFESFLQVLTTDATFTTVITAWPDVEDKSTAAGVGRVIAYLIWWMLMSRIFASYIVVMSLMVALEYQYKNLREYFRSLQEIFEEDLSQSEMEMKYEEGVKIGIRLHSETLNCARLAQETCSTIYCLQIILNITVLVSLMSQMLDSGRTVSTVFTIVVTAVGTLLSTGVFMWTAGDVTVEAALLATDMYASGWQNCYERAVSVRKLLTVAMAQAQRPVTIKGLGILEISYSAYLQIVKSSYSLFTMLY</sequence>
<feature type="transmembrane region" description="Helical" evidence="10">
    <location>
        <begin position="274"/>
        <end position="294"/>
    </location>
</feature>
<dbReference type="PANTHER" id="PTHR21137">
    <property type="entry name" value="ODORANT RECEPTOR"/>
    <property type="match status" value="1"/>
</dbReference>
<proteinExistence type="evidence at transcript level"/>
<evidence type="ECO:0000256" key="1">
    <source>
        <dbReference type="ARBA" id="ARBA00004651"/>
    </source>
</evidence>
<dbReference type="GO" id="GO:0004984">
    <property type="term" value="F:olfactory receptor activity"/>
    <property type="evidence" value="ECO:0007669"/>
    <property type="project" value="InterPro"/>
</dbReference>
<keyword evidence="2" id="KW-1003">Cell membrane</keyword>